<keyword evidence="1" id="KW-0812">Transmembrane</keyword>
<protein>
    <submittedName>
        <fullName evidence="2">Uncharacterized protein</fullName>
    </submittedName>
</protein>
<reference evidence="2" key="1">
    <citation type="submission" date="2021-01" db="EMBL/GenBank/DDBJ databases">
        <title>Whole genome shotgun sequence of Actinoplanes ferrugineus NBRC 15555.</title>
        <authorList>
            <person name="Komaki H."/>
            <person name="Tamura T."/>
        </authorList>
    </citation>
    <scope>NUCLEOTIDE SEQUENCE</scope>
    <source>
        <strain evidence="2">NBRC 15555</strain>
    </source>
</reference>
<accession>A0A919MK80</accession>
<organism evidence="2 3">
    <name type="scientific">Paractinoplanes ferrugineus</name>
    <dbReference type="NCBI Taxonomy" id="113564"/>
    <lineage>
        <taxon>Bacteria</taxon>
        <taxon>Bacillati</taxon>
        <taxon>Actinomycetota</taxon>
        <taxon>Actinomycetes</taxon>
        <taxon>Micromonosporales</taxon>
        <taxon>Micromonosporaceae</taxon>
        <taxon>Paractinoplanes</taxon>
    </lineage>
</organism>
<keyword evidence="1" id="KW-1133">Transmembrane helix</keyword>
<dbReference type="AlphaFoldDB" id="A0A919MK80"/>
<sequence>MSPREYQGAQGGAFNAGGRRVPGFALAAVLLGLTALSVAGAAVTRQSAKMADESVAPAEAFRAADGAVAAEESLERLYRLEPEPVTGREHAQAGRELPRALTSTAARDWIVSCRVSATPIRVSSRCALSSARAM</sequence>
<feature type="transmembrane region" description="Helical" evidence="1">
    <location>
        <begin position="24"/>
        <end position="43"/>
    </location>
</feature>
<evidence type="ECO:0000313" key="3">
    <source>
        <dbReference type="Proteomes" id="UP000598174"/>
    </source>
</evidence>
<comment type="caution">
    <text evidence="2">The sequence shown here is derived from an EMBL/GenBank/DDBJ whole genome shotgun (WGS) entry which is preliminary data.</text>
</comment>
<keyword evidence="1" id="KW-0472">Membrane</keyword>
<gene>
    <name evidence="2" type="ORF">Afe05nite_73350</name>
</gene>
<dbReference type="EMBL" id="BOMM01000067">
    <property type="protein sequence ID" value="GIE15495.1"/>
    <property type="molecule type" value="Genomic_DNA"/>
</dbReference>
<evidence type="ECO:0000313" key="2">
    <source>
        <dbReference type="EMBL" id="GIE15495.1"/>
    </source>
</evidence>
<evidence type="ECO:0000256" key="1">
    <source>
        <dbReference type="SAM" id="Phobius"/>
    </source>
</evidence>
<proteinExistence type="predicted"/>
<name>A0A919MK80_9ACTN</name>
<dbReference type="Proteomes" id="UP000598174">
    <property type="component" value="Unassembled WGS sequence"/>
</dbReference>
<keyword evidence="3" id="KW-1185">Reference proteome</keyword>